<dbReference type="Pfam" id="PF08899">
    <property type="entry name" value="DUF1844"/>
    <property type="match status" value="1"/>
</dbReference>
<proteinExistence type="predicted"/>
<dbReference type="Proteomes" id="UP000886752">
    <property type="component" value="Unassembled WGS sequence"/>
</dbReference>
<organism evidence="1 2">
    <name type="scientific">Candidatus Desulfovibrio intestinipullorum</name>
    <dbReference type="NCBI Taxonomy" id="2838536"/>
    <lineage>
        <taxon>Bacteria</taxon>
        <taxon>Pseudomonadati</taxon>
        <taxon>Thermodesulfobacteriota</taxon>
        <taxon>Desulfovibrionia</taxon>
        <taxon>Desulfovibrionales</taxon>
        <taxon>Desulfovibrionaceae</taxon>
        <taxon>Desulfovibrio</taxon>
    </lineage>
</organism>
<dbReference type="AlphaFoldDB" id="A0A9D1PYP7"/>
<dbReference type="EMBL" id="DXHV01000086">
    <property type="protein sequence ID" value="HIW01681.1"/>
    <property type="molecule type" value="Genomic_DNA"/>
</dbReference>
<gene>
    <name evidence="1" type="ORF">H9894_10930</name>
</gene>
<name>A0A9D1PYP7_9BACT</name>
<accession>A0A9D1PYP7</accession>
<evidence type="ECO:0000313" key="1">
    <source>
        <dbReference type="EMBL" id="HIW01681.1"/>
    </source>
</evidence>
<dbReference type="InterPro" id="IPR014995">
    <property type="entry name" value="DUF1844"/>
</dbReference>
<evidence type="ECO:0000313" key="2">
    <source>
        <dbReference type="Proteomes" id="UP000886752"/>
    </source>
</evidence>
<protein>
    <submittedName>
        <fullName evidence="1">DUF1844 domain-containing protein</fullName>
    </submittedName>
</protein>
<reference evidence="1" key="1">
    <citation type="journal article" date="2021" name="PeerJ">
        <title>Extensive microbial diversity within the chicken gut microbiome revealed by metagenomics and culture.</title>
        <authorList>
            <person name="Gilroy R."/>
            <person name="Ravi A."/>
            <person name="Getino M."/>
            <person name="Pursley I."/>
            <person name="Horton D.L."/>
            <person name="Alikhan N.F."/>
            <person name="Baker D."/>
            <person name="Gharbi K."/>
            <person name="Hall N."/>
            <person name="Watson M."/>
            <person name="Adriaenssens E.M."/>
            <person name="Foster-Nyarko E."/>
            <person name="Jarju S."/>
            <person name="Secka A."/>
            <person name="Antonio M."/>
            <person name="Oren A."/>
            <person name="Chaudhuri R.R."/>
            <person name="La Ragione R."/>
            <person name="Hildebrand F."/>
            <person name="Pallen M.J."/>
        </authorList>
    </citation>
    <scope>NUCLEOTIDE SEQUENCE</scope>
    <source>
        <strain evidence="1">ChiHecec2B26-446</strain>
    </source>
</reference>
<comment type="caution">
    <text evidence="1">The sequence shown here is derived from an EMBL/GenBank/DDBJ whole genome shotgun (WGS) entry which is preliminary data.</text>
</comment>
<reference evidence="1" key="2">
    <citation type="submission" date="2021-04" db="EMBL/GenBank/DDBJ databases">
        <authorList>
            <person name="Gilroy R."/>
        </authorList>
    </citation>
    <scope>NUCLEOTIDE SEQUENCE</scope>
    <source>
        <strain evidence="1">ChiHecec2B26-446</strain>
    </source>
</reference>
<sequence length="96" mass="10746">MEEPQQNTAEHCQLPEITFSTFILSLASSTLVQLGEVPNPSSGVIAANLQLAKHAIDTLAMLEEKTRKGLTDDEKQLLQSLLYELKMKYVCLRDKQ</sequence>